<reference evidence="2 3" key="1">
    <citation type="journal article" date="2017" name="Genome Biol.">
        <title>New reference genome sequences of hot pepper reveal the massive evolution of plant disease-resistance genes by retroduplication.</title>
        <authorList>
            <person name="Kim S."/>
            <person name="Park J."/>
            <person name="Yeom S.I."/>
            <person name="Kim Y.M."/>
            <person name="Seo E."/>
            <person name="Kim K.T."/>
            <person name="Kim M.S."/>
            <person name="Lee J.M."/>
            <person name="Cheong K."/>
            <person name="Shin H.S."/>
            <person name="Kim S.B."/>
            <person name="Han K."/>
            <person name="Lee J."/>
            <person name="Park M."/>
            <person name="Lee H.A."/>
            <person name="Lee H.Y."/>
            <person name="Lee Y."/>
            <person name="Oh S."/>
            <person name="Lee J.H."/>
            <person name="Choi E."/>
            <person name="Choi E."/>
            <person name="Lee S.E."/>
            <person name="Jeon J."/>
            <person name="Kim H."/>
            <person name="Choi G."/>
            <person name="Song H."/>
            <person name="Lee J."/>
            <person name="Lee S.C."/>
            <person name="Kwon J.K."/>
            <person name="Lee H.Y."/>
            <person name="Koo N."/>
            <person name="Hong Y."/>
            <person name="Kim R.W."/>
            <person name="Kang W.H."/>
            <person name="Huh J.H."/>
            <person name="Kang B.C."/>
            <person name="Yang T.J."/>
            <person name="Lee Y.H."/>
            <person name="Bennetzen J.L."/>
            <person name="Choi D."/>
        </authorList>
    </citation>
    <scope>NUCLEOTIDE SEQUENCE [LARGE SCALE GENOMIC DNA]</scope>
    <source>
        <strain evidence="3">cv. PBC81</strain>
    </source>
</reference>
<organism evidence="2 3">
    <name type="scientific">Capsicum baccatum</name>
    <name type="common">Peruvian pepper</name>
    <dbReference type="NCBI Taxonomy" id="33114"/>
    <lineage>
        <taxon>Eukaryota</taxon>
        <taxon>Viridiplantae</taxon>
        <taxon>Streptophyta</taxon>
        <taxon>Embryophyta</taxon>
        <taxon>Tracheophyta</taxon>
        <taxon>Spermatophyta</taxon>
        <taxon>Magnoliopsida</taxon>
        <taxon>eudicotyledons</taxon>
        <taxon>Gunneridae</taxon>
        <taxon>Pentapetalae</taxon>
        <taxon>asterids</taxon>
        <taxon>lamiids</taxon>
        <taxon>Solanales</taxon>
        <taxon>Solanaceae</taxon>
        <taxon>Solanoideae</taxon>
        <taxon>Capsiceae</taxon>
        <taxon>Capsicum</taxon>
    </lineage>
</organism>
<feature type="domain" description="Transposase-associated" evidence="1">
    <location>
        <begin position="3"/>
        <end position="68"/>
    </location>
</feature>
<gene>
    <name evidence="2" type="ORF">CQW23_28710</name>
</gene>
<dbReference type="InterPro" id="IPR029480">
    <property type="entry name" value="Transpos_assoc"/>
</dbReference>
<evidence type="ECO:0000313" key="3">
    <source>
        <dbReference type="Proteomes" id="UP000224567"/>
    </source>
</evidence>
<dbReference type="Pfam" id="PF13963">
    <property type="entry name" value="Transpos_assoc"/>
    <property type="match status" value="1"/>
</dbReference>
<protein>
    <recommendedName>
        <fullName evidence="1">Transposase-associated domain-containing protein</fullName>
    </recommendedName>
</protein>
<sequence>MDLPRYSDEYEKGVKSSLDFAYTYGDPQGKEILCLCDKCCNVRWTRRDVVYNHLIACGFVDGYKRYVAQAGRLSEGPDEDAKKFYNLINEASQEL</sequence>
<evidence type="ECO:0000313" key="2">
    <source>
        <dbReference type="EMBL" id="PHT32373.1"/>
    </source>
</evidence>
<dbReference type="EMBL" id="MLFT02000012">
    <property type="protein sequence ID" value="PHT32373.1"/>
    <property type="molecule type" value="Genomic_DNA"/>
</dbReference>
<proteinExistence type="predicted"/>
<reference evidence="3" key="2">
    <citation type="journal article" date="2017" name="J. Anim. Genet.">
        <title>Multiple reference genome sequences of hot pepper reveal the massive evolution of plant disease resistance genes by retroduplication.</title>
        <authorList>
            <person name="Kim S."/>
            <person name="Park J."/>
            <person name="Yeom S.-I."/>
            <person name="Kim Y.-M."/>
            <person name="Seo E."/>
            <person name="Kim K.-T."/>
            <person name="Kim M.-S."/>
            <person name="Lee J.M."/>
            <person name="Cheong K."/>
            <person name="Shin H.-S."/>
            <person name="Kim S.-B."/>
            <person name="Han K."/>
            <person name="Lee J."/>
            <person name="Park M."/>
            <person name="Lee H.-A."/>
            <person name="Lee H.-Y."/>
            <person name="Lee Y."/>
            <person name="Oh S."/>
            <person name="Lee J.H."/>
            <person name="Choi E."/>
            <person name="Choi E."/>
            <person name="Lee S.E."/>
            <person name="Jeon J."/>
            <person name="Kim H."/>
            <person name="Choi G."/>
            <person name="Song H."/>
            <person name="Lee J."/>
            <person name="Lee S.-C."/>
            <person name="Kwon J.-K."/>
            <person name="Lee H.-Y."/>
            <person name="Koo N."/>
            <person name="Hong Y."/>
            <person name="Kim R.W."/>
            <person name="Kang W.-H."/>
            <person name="Huh J.H."/>
            <person name="Kang B.-C."/>
            <person name="Yang T.-J."/>
            <person name="Lee Y.-H."/>
            <person name="Bennetzen J.L."/>
            <person name="Choi D."/>
        </authorList>
    </citation>
    <scope>NUCLEOTIDE SEQUENCE [LARGE SCALE GENOMIC DNA]</scope>
    <source>
        <strain evidence="3">cv. PBC81</strain>
    </source>
</reference>
<comment type="caution">
    <text evidence="2">The sequence shown here is derived from an EMBL/GenBank/DDBJ whole genome shotgun (WGS) entry which is preliminary data.</text>
</comment>
<dbReference type="OrthoDB" id="1270417at2759"/>
<evidence type="ECO:0000259" key="1">
    <source>
        <dbReference type="Pfam" id="PF13963"/>
    </source>
</evidence>
<keyword evidence="3" id="KW-1185">Reference proteome</keyword>
<accession>A0A2G2VHD4</accession>
<name>A0A2G2VHD4_CAPBA</name>
<dbReference type="AlphaFoldDB" id="A0A2G2VHD4"/>
<dbReference type="Proteomes" id="UP000224567">
    <property type="component" value="Unassembled WGS sequence"/>
</dbReference>